<protein>
    <submittedName>
        <fullName evidence="2">Uncharacterized protein YMR295C</fullName>
    </submittedName>
</protein>
<reference evidence="2 3" key="1">
    <citation type="submission" date="2020-01" db="EMBL/GenBank/DDBJ databases">
        <title>Draft genome sequence of Aspergillus udagawae IFM 46972.</title>
        <authorList>
            <person name="Takahashi H."/>
            <person name="Yaguchi T."/>
        </authorList>
    </citation>
    <scope>NUCLEOTIDE SEQUENCE [LARGE SCALE GENOMIC DNA]</scope>
    <source>
        <strain evidence="2 3">IFM 46972</strain>
    </source>
</reference>
<gene>
    <name evidence="2" type="ORF">IFM46972_03372</name>
</gene>
<comment type="caution">
    <text evidence="2">The sequence shown here is derived from an EMBL/GenBank/DDBJ whole genome shotgun (WGS) entry which is preliminary data.</text>
</comment>
<feature type="compositionally biased region" description="Polar residues" evidence="1">
    <location>
        <begin position="218"/>
        <end position="246"/>
    </location>
</feature>
<dbReference type="InterPro" id="IPR018809">
    <property type="entry name" value="DUF2406"/>
</dbReference>
<evidence type="ECO:0000256" key="1">
    <source>
        <dbReference type="SAM" id="MobiDB-lite"/>
    </source>
</evidence>
<feature type="region of interest" description="Disordered" evidence="1">
    <location>
        <begin position="1"/>
        <end position="60"/>
    </location>
</feature>
<feature type="region of interest" description="Disordered" evidence="1">
    <location>
        <begin position="132"/>
        <end position="357"/>
    </location>
</feature>
<sequence length="357" mass="39090">MAPSQPVASPRPSRGFSFGGRSDKSRRSSNAASNKISLRESSEEKHRRSLHTKADPTLAMNEAQPMAVALEQSTMGSLRAMQHKDRFGQIIMLVIKADPDLSNPTRPRFERPLETIRAFEAAFEGTYSSRPVSWARTESPNGGEHNKRGSYYGEPSRGNGYHPNRGYSDQSGYVNQRGTYSRPESYVDTYNGQPQDNGYYPYNQGGGRRARPNPRMYTDQTGYSNGSNGYAQHSYQKSFDNITAASGSGGSHTDAWGNSTDPSSVNSSIDQLSQQLQLGQQGFNSQPNLNGYAPAPSKAPVHSFSQAPAFDPNAGGPVGGTPAAASVPNRRQLRKSVNMSDTGDKRKSWFKRKFSKD</sequence>
<evidence type="ECO:0000313" key="3">
    <source>
        <dbReference type="Proteomes" id="UP000465221"/>
    </source>
</evidence>
<feature type="compositionally biased region" description="Basic and acidic residues" evidence="1">
    <location>
        <begin position="37"/>
        <end position="46"/>
    </location>
</feature>
<dbReference type="PANTHER" id="PTHR28186:SF1">
    <property type="entry name" value="MEIOTICALLY UP-REGULATED GENE 9 PROTEIN"/>
    <property type="match status" value="1"/>
</dbReference>
<dbReference type="PANTHER" id="PTHR28186">
    <property type="entry name" value="MEIOTICALLY UP-REGULATED GENE 9 PROTEIN"/>
    <property type="match status" value="1"/>
</dbReference>
<feature type="compositionally biased region" description="Polar residues" evidence="1">
    <location>
        <begin position="256"/>
        <end position="270"/>
    </location>
</feature>
<feature type="compositionally biased region" description="Low complexity" evidence="1">
    <location>
        <begin position="312"/>
        <end position="328"/>
    </location>
</feature>
<dbReference type="EMBL" id="BLKC01000017">
    <property type="protein sequence ID" value="GFF31879.1"/>
    <property type="molecule type" value="Genomic_DNA"/>
</dbReference>
<feature type="compositionally biased region" description="Low complexity" evidence="1">
    <location>
        <begin position="271"/>
        <end position="282"/>
    </location>
</feature>
<organism evidence="2 3">
    <name type="scientific">Aspergillus udagawae</name>
    <dbReference type="NCBI Taxonomy" id="91492"/>
    <lineage>
        <taxon>Eukaryota</taxon>
        <taxon>Fungi</taxon>
        <taxon>Dikarya</taxon>
        <taxon>Ascomycota</taxon>
        <taxon>Pezizomycotina</taxon>
        <taxon>Eurotiomycetes</taxon>
        <taxon>Eurotiomycetidae</taxon>
        <taxon>Eurotiales</taxon>
        <taxon>Aspergillaceae</taxon>
        <taxon>Aspergillus</taxon>
        <taxon>Aspergillus subgen. Fumigati</taxon>
    </lineage>
</organism>
<dbReference type="Pfam" id="PF10295">
    <property type="entry name" value="DUF2406"/>
    <property type="match status" value="1"/>
</dbReference>
<accession>A0A8H3ND67</accession>
<dbReference type="AlphaFoldDB" id="A0A8H3ND67"/>
<feature type="compositionally biased region" description="Polar residues" evidence="1">
    <location>
        <begin position="167"/>
        <end position="179"/>
    </location>
</feature>
<name>A0A8H3ND67_9EURO</name>
<dbReference type="Proteomes" id="UP000465221">
    <property type="component" value="Unassembled WGS sequence"/>
</dbReference>
<evidence type="ECO:0000313" key="2">
    <source>
        <dbReference type="EMBL" id="GFF31879.1"/>
    </source>
</evidence>
<feature type="compositionally biased region" description="Basic residues" evidence="1">
    <location>
        <begin position="348"/>
        <end position="357"/>
    </location>
</feature>
<proteinExistence type="predicted"/>